<reference evidence="2" key="1">
    <citation type="submission" date="2021-02" db="EMBL/GenBank/DDBJ databases">
        <authorList>
            <person name="Nowell W R."/>
        </authorList>
    </citation>
    <scope>NUCLEOTIDE SEQUENCE</scope>
</reference>
<dbReference type="AlphaFoldDB" id="A0A813QHI8"/>
<dbReference type="Pfam" id="PF00646">
    <property type="entry name" value="F-box"/>
    <property type="match status" value="1"/>
</dbReference>
<dbReference type="InterPro" id="IPR001810">
    <property type="entry name" value="F-box_dom"/>
</dbReference>
<evidence type="ECO:0000259" key="1">
    <source>
        <dbReference type="PROSITE" id="PS50181"/>
    </source>
</evidence>
<evidence type="ECO:0000313" key="3">
    <source>
        <dbReference type="EMBL" id="CAF3847050.1"/>
    </source>
</evidence>
<dbReference type="PROSITE" id="PS50181">
    <property type="entry name" value="FBOX"/>
    <property type="match status" value="1"/>
</dbReference>
<dbReference type="EMBL" id="CAJNOE010000029">
    <property type="protein sequence ID" value="CAF0767215.1"/>
    <property type="molecule type" value="Genomic_DNA"/>
</dbReference>
<dbReference type="EMBL" id="CAJOBB010001366">
    <property type="protein sequence ID" value="CAF3847050.1"/>
    <property type="molecule type" value="Genomic_DNA"/>
</dbReference>
<dbReference type="Proteomes" id="UP000663860">
    <property type="component" value="Unassembled WGS sequence"/>
</dbReference>
<protein>
    <recommendedName>
        <fullName evidence="1">F-box domain-containing protein</fullName>
    </recommendedName>
</protein>
<dbReference type="InterPro" id="IPR036047">
    <property type="entry name" value="F-box-like_dom_sf"/>
</dbReference>
<feature type="domain" description="F-box" evidence="1">
    <location>
        <begin position="10"/>
        <end position="57"/>
    </location>
</feature>
<dbReference type="Proteomes" id="UP000663868">
    <property type="component" value="Unassembled WGS sequence"/>
</dbReference>
<gene>
    <name evidence="2" type="ORF">IZO911_LOCUS5066</name>
    <name evidence="3" type="ORF">KXQ929_LOCUS19865</name>
</gene>
<comment type="caution">
    <text evidence="2">The sequence shown here is derived from an EMBL/GenBank/DDBJ whole genome shotgun (WGS) entry which is preliminary data.</text>
</comment>
<proteinExistence type="predicted"/>
<dbReference type="SUPFAM" id="SSF81383">
    <property type="entry name" value="F-box domain"/>
    <property type="match status" value="1"/>
</dbReference>
<evidence type="ECO:0000313" key="4">
    <source>
        <dbReference type="Proteomes" id="UP000663860"/>
    </source>
</evidence>
<evidence type="ECO:0000313" key="2">
    <source>
        <dbReference type="EMBL" id="CAF0767215.1"/>
    </source>
</evidence>
<accession>A0A813QHI8</accession>
<name>A0A813QHI8_9BILA</name>
<sequence>MGTAASIQSTTWFDRLPTEIIFTIFDYLSNKDIIYTFLFFSQRLNNLILRNQHYINHLQLPTKNFDTWKHILSVIGSRIESLDITSIDLPSSLEYFPNLKSIIISTPYGLPNDQMKLIFESKSFTQLHSFKVKENLIYPTQSFLSRSINQDNVLRKVFNNKSELQKFYYPRFIKYAKNNLTSYEINLNLHSLKLILNEFRDIFSLILYTPNLEYLNIRTELSRTCVTPVEKSNIKLKQFHLTLKQLTNYQNNLNELTNGIKQFSSSLTCLSLNLIDCTDIRENEIPFNSVKLQQLLETMIELKQFHLYSTLNVYDSSRNILSRFQDRYWFDHKWTFGTHGTYFYTLPFHFEYLHNFCGFDNIKSSNSEVLLTNPRIWYTVKYIDLYYRSTYDINFLKELKMEMPKLIFIKHRSFYKKNKNEKESEDLHVDENEEVKNHITLYNMTTIQFDHGSIENRKKWLINTLPNLNHLILSTIDLPSPDSQSADLLNKRIRRLDINTTNSSLKQLTEISYVYFSNVEHIYFELFYDPQRRSQWYTDIVRKILKNFKSLERLIIRSFPENGNMSNAMTRDLTNILECYDMIEIKKNFQMKQFGEWILFSKDGWNDSKVQSGIRSSILRKFKFFKLRKS</sequence>
<organism evidence="2 4">
    <name type="scientific">Adineta steineri</name>
    <dbReference type="NCBI Taxonomy" id="433720"/>
    <lineage>
        <taxon>Eukaryota</taxon>
        <taxon>Metazoa</taxon>
        <taxon>Spiralia</taxon>
        <taxon>Gnathifera</taxon>
        <taxon>Rotifera</taxon>
        <taxon>Eurotatoria</taxon>
        <taxon>Bdelloidea</taxon>
        <taxon>Adinetida</taxon>
        <taxon>Adinetidae</taxon>
        <taxon>Adineta</taxon>
    </lineage>
</organism>